<dbReference type="Proteomes" id="UP001359485">
    <property type="component" value="Unassembled WGS sequence"/>
</dbReference>
<protein>
    <submittedName>
        <fullName evidence="2">Uncharacterized protein</fullName>
    </submittedName>
</protein>
<evidence type="ECO:0000313" key="2">
    <source>
        <dbReference type="EMBL" id="KAK6635032.1"/>
    </source>
</evidence>
<evidence type="ECO:0000256" key="1">
    <source>
        <dbReference type="SAM" id="MobiDB-lite"/>
    </source>
</evidence>
<sequence length="75" mass="8455">MTCQLEIGSVLFYLSGGEAEDVREGEKNAQQAGKKLKSEETEKHNAQEGNAEDEKVLSTRESEEKKWQQSGKRIQ</sequence>
<reference evidence="2 3" key="1">
    <citation type="submission" date="2023-09" db="EMBL/GenBank/DDBJ databases">
        <title>Genomes of two closely related lineages of the louse Polyplax serrata with different host specificities.</title>
        <authorList>
            <person name="Martinu J."/>
            <person name="Tarabai H."/>
            <person name="Stefka J."/>
            <person name="Hypsa V."/>
        </authorList>
    </citation>
    <scope>NUCLEOTIDE SEQUENCE [LARGE SCALE GENOMIC DNA]</scope>
    <source>
        <strain evidence="2">98ZLc_SE</strain>
    </source>
</reference>
<keyword evidence="3" id="KW-1185">Reference proteome</keyword>
<comment type="caution">
    <text evidence="2">The sequence shown here is derived from an EMBL/GenBank/DDBJ whole genome shotgun (WGS) entry which is preliminary data.</text>
</comment>
<feature type="region of interest" description="Disordered" evidence="1">
    <location>
        <begin position="17"/>
        <end position="75"/>
    </location>
</feature>
<organism evidence="2 3">
    <name type="scientific">Polyplax serrata</name>
    <name type="common">Common mouse louse</name>
    <dbReference type="NCBI Taxonomy" id="468196"/>
    <lineage>
        <taxon>Eukaryota</taxon>
        <taxon>Metazoa</taxon>
        <taxon>Ecdysozoa</taxon>
        <taxon>Arthropoda</taxon>
        <taxon>Hexapoda</taxon>
        <taxon>Insecta</taxon>
        <taxon>Pterygota</taxon>
        <taxon>Neoptera</taxon>
        <taxon>Paraneoptera</taxon>
        <taxon>Psocodea</taxon>
        <taxon>Troctomorpha</taxon>
        <taxon>Phthiraptera</taxon>
        <taxon>Anoplura</taxon>
        <taxon>Polyplacidae</taxon>
        <taxon>Polyplax</taxon>
    </lineage>
</organism>
<dbReference type="EMBL" id="JAWJWF010000003">
    <property type="protein sequence ID" value="KAK6635032.1"/>
    <property type="molecule type" value="Genomic_DNA"/>
</dbReference>
<gene>
    <name evidence="2" type="ORF">RUM44_000281</name>
</gene>
<proteinExistence type="predicted"/>
<name>A0ABR1B4Z5_POLSC</name>
<accession>A0ABR1B4Z5</accession>
<evidence type="ECO:0000313" key="3">
    <source>
        <dbReference type="Proteomes" id="UP001359485"/>
    </source>
</evidence>
<feature type="compositionally biased region" description="Basic and acidic residues" evidence="1">
    <location>
        <begin position="36"/>
        <end position="67"/>
    </location>
</feature>